<comment type="caution">
    <text evidence="1">The sequence shown here is derived from an EMBL/GenBank/DDBJ whole genome shotgun (WGS) entry which is preliminary data.</text>
</comment>
<protein>
    <submittedName>
        <fullName evidence="1">Uncharacterized protein</fullName>
    </submittedName>
</protein>
<evidence type="ECO:0000313" key="2">
    <source>
        <dbReference type="Proteomes" id="UP000479710"/>
    </source>
</evidence>
<gene>
    <name evidence="1" type="ORF">E2562_018445</name>
</gene>
<dbReference type="Proteomes" id="UP000479710">
    <property type="component" value="Unassembled WGS sequence"/>
</dbReference>
<sequence length="113" mass="11879">MRWPLCGAFKLTDHRAGVQAKAIGAPPHAVQASKQAGTALGRCINVSSSPLSSPPIVLAAVLSVSTSSSSPPSLQPAVPAATVAYLPPYRHLPSRWRRSSCWCIRAACYPCRG</sequence>
<evidence type="ECO:0000313" key="1">
    <source>
        <dbReference type="EMBL" id="KAF0925789.1"/>
    </source>
</evidence>
<name>A0A6G1EME0_9ORYZ</name>
<dbReference type="EMBL" id="SPHZ02000003">
    <property type="protein sequence ID" value="KAF0925789.1"/>
    <property type="molecule type" value="Genomic_DNA"/>
</dbReference>
<dbReference type="AlphaFoldDB" id="A0A6G1EME0"/>
<reference evidence="1 2" key="1">
    <citation type="submission" date="2019-11" db="EMBL/GenBank/DDBJ databases">
        <title>Whole genome sequence of Oryza granulata.</title>
        <authorList>
            <person name="Li W."/>
        </authorList>
    </citation>
    <scope>NUCLEOTIDE SEQUENCE [LARGE SCALE GENOMIC DNA]</scope>
    <source>
        <strain evidence="2">cv. Menghai</strain>
        <tissue evidence="1">Leaf</tissue>
    </source>
</reference>
<organism evidence="1 2">
    <name type="scientific">Oryza meyeriana var. granulata</name>
    <dbReference type="NCBI Taxonomy" id="110450"/>
    <lineage>
        <taxon>Eukaryota</taxon>
        <taxon>Viridiplantae</taxon>
        <taxon>Streptophyta</taxon>
        <taxon>Embryophyta</taxon>
        <taxon>Tracheophyta</taxon>
        <taxon>Spermatophyta</taxon>
        <taxon>Magnoliopsida</taxon>
        <taxon>Liliopsida</taxon>
        <taxon>Poales</taxon>
        <taxon>Poaceae</taxon>
        <taxon>BOP clade</taxon>
        <taxon>Oryzoideae</taxon>
        <taxon>Oryzeae</taxon>
        <taxon>Oryzinae</taxon>
        <taxon>Oryza</taxon>
        <taxon>Oryza meyeriana</taxon>
    </lineage>
</organism>
<accession>A0A6G1EME0</accession>
<proteinExistence type="predicted"/>
<keyword evidence="2" id="KW-1185">Reference proteome</keyword>